<evidence type="ECO:0000256" key="1">
    <source>
        <dbReference type="ARBA" id="ARBA00023284"/>
    </source>
</evidence>
<dbReference type="Proteomes" id="UP000321362">
    <property type="component" value="Chromosome"/>
</dbReference>
<feature type="signal peptide" evidence="2">
    <location>
        <begin position="1"/>
        <end position="21"/>
    </location>
</feature>
<sequence length="650" mass="71696">MKYRKLLLVLPAILALQNIYAQNSHLTLSARFPAVAEKIKLTYNPAGTPVDGKKDIAAEVYFIDGKDNPVADVTLKTSGALLTGDFTVPASAKAFFVKLYSGEAVDNNADKGYLFSVYQNGKPVQGAYEAEAFVLSSGVGARFGGIKADNDKALELFKKEDEVYPKGERLFNIQYYSILAKKKDPQTVVLVNAKIKTLEKSDDEKDLVLATNMLNWTKQSASADSMVAVIKKRFPEGTTAKNDAAVEVYKIADLGKKDSAYNAYIAKYPPRPEDKIPALDFVRTQLASGYLKKGDMESFNKYAALVKNKTVLAQEYNNTAYEWGKAGDKLGEAEKLSKRSLDIMAEGVKNPVAGAYASPKAVAKRSQESYDNYADTYAFILYKEKKYDEAYKYQKAVYATNTYNDPEINEHYVLILNALGKYAESQQVIEGALKAGKGSDVLKNELKTDYMKLKGSQAGYDEYLASLINFARNKKRVELAKQMINQPALPFALKDFEGNTVSLASLKGKVVIVDFWATWCGPCKASFPGMQTAVNNFKDDADVKFLFVDTWENGDNYADGVKKFIADKKYSFYVLMDEKGADGRQSKVVSQFGVDGIPTKFIIDKNGNIRFKVVGFDGSTDGLVDEVTAMIDMAKEPAAAASVVTKESMK</sequence>
<dbReference type="SUPFAM" id="SSF48452">
    <property type="entry name" value="TPR-like"/>
    <property type="match status" value="1"/>
</dbReference>
<dbReference type="InterPro" id="IPR050553">
    <property type="entry name" value="Thioredoxin_ResA/DsbE_sf"/>
</dbReference>
<protein>
    <submittedName>
        <fullName evidence="4">Redoxin domain-containing protein</fullName>
    </submittedName>
</protein>
<keyword evidence="2" id="KW-0732">Signal</keyword>
<dbReference type="InterPro" id="IPR036249">
    <property type="entry name" value="Thioredoxin-like_sf"/>
</dbReference>
<proteinExistence type="predicted"/>
<evidence type="ECO:0000256" key="2">
    <source>
        <dbReference type="SAM" id="SignalP"/>
    </source>
</evidence>
<dbReference type="SUPFAM" id="SSF52833">
    <property type="entry name" value="Thioredoxin-like"/>
    <property type="match status" value="1"/>
</dbReference>
<feature type="domain" description="Thioredoxin" evidence="3">
    <location>
        <begin position="482"/>
        <end position="636"/>
    </location>
</feature>
<gene>
    <name evidence="4" type="ORF">FSB76_26680</name>
</gene>
<dbReference type="GO" id="GO:0016209">
    <property type="term" value="F:antioxidant activity"/>
    <property type="evidence" value="ECO:0007669"/>
    <property type="project" value="InterPro"/>
</dbReference>
<dbReference type="RefSeq" id="WP_147058879.1">
    <property type="nucleotide sequence ID" value="NZ_CP042437.1"/>
</dbReference>
<reference evidence="4 5" key="1">
    <citation type="journal article" date="2013" name="J. Microbiol.">
        <title>Mucilaginibacter ginsenosidivorax sp. nov., with ginsenoside converting activity isolated from sediment.</title>
        <authorList>
            <person name="Kim J.K."/>
            <person name="Choi T.E."/>
            <person name="Liu Q.M."/>
            <person name="Park H.Y."/>
            <person name="Yi T.H."/>
            <person name="Yoon M.H."/>
            <person name="Kim S.C."/>
            <person name="Im W.T."/>
        </authorList>
    </citation>
    <scope>NUCLEOTIDE SEQUENCE [LARGE SCALE GENOMIC DNA]</scope>
    <source>
        <strain evidence="4 5">KHI28</strain>
    </source>
</reference>
<dbReference type="PANTHER" id="PTHR42852">
    <property type="entry name" value="THIOL:DISULFIDE INTERCHANGE PROTEIN DSBE"/>
    <property type="match status" value="1"/>
</dbReference>
<evidence type="ECO:0000313" key="4">
    <source>
        <dbReference type="EMBL" id="QEC79359.1"/>
    </source>
</evidence>
<dbReference type="OrthoDB" id="634996at2"/>
<dbReference type="InterPro" id="IPR013766">
    <property type="entry name" value="Thioredoxin_domain"/>
</dbReference>
<dbReference type="GO" id="GO:0016491">
    <property type="term" value="F:oxidoreductase activity"/>
    <property type="evidence" value="ECO:0007669"/>
    <property type="project" value="InterPro"/>
</dbReference>
<dbReference type="Gene3D" id="3.40.30.10">
    <property type="entry name" value="Glutaredoxin"/>
    <property type="match status" value="1"/>
</dbReference>
<evidence type="ECO:0000259" key="3">
    <source>
        <dbReference type="PROSITE" id="PS51352"/>
    </source>
</evidence>
<name>A0A5B8W6W7_9SPHI</name>
<dbReference type="InterPro" id="IPR017937">
    <property type="entry name" value="Thioredoxin_CS"/>
</dbReference>
<dbReference type="InterPro" id="IPR000866">
    <property type="entry name" value="AhpC/TSA"/>
</dbReference>
<dbReference type="AlphaFoldDB" id="A0A5B8W6W7"/>
<dbReference type="PROSITE" id="PS00194">
    <property type="entry name" value="THIOREDOXIN_1"/>
    <property type="match status" value="1"/>
</dbReference>
<dbReference type="InterPro" id="IPR011990">
    <property type="entry name" value="TPR-like_helical_dom_sf"/>
</dbReference>
<evidence type="ECO:0000313" key="5">
    <source>
        <dbReference type="Proteomes" id="UP000321362"/>
    </source>
</evidence>
<dbReference type="KEGG" id="mgk:FSB76_26680"/>
<dbReference type="PANTHER" id="PTHR42852:SF17">
    <property type="entry name" value="THIOREDOXIN-LIKE PROTEIN HI_1115"/>
    <property type="match status" value="1"/>
</dbReference>
<dbReference type="GO" id="GO:0006950">
    <property type="term" value="P:response to stress"/>
    <property type="evidence" value="ECO:0007669"/>
    <property type="project" value="UniProtKB-ARBA"/>
</dbReference>
<dbReference type="CDD" id="cd02966">
    <property type="entry name" value="TlpA_like_family"/>
    <property type="match status" value="1"/>
</dbReference>
<dbReference type="Pfam" id="PF00578">
    <property type="entry name" value="AhpC-TSA"/>
    <property type="match status" value="1"/>
</dbReference>
<dbReference type="PROSITE" id="PS51352">
    <property type="entry name" value="THIOREDOXIN_2"/>
    <property type="match status" value="1"/>
</dbReference>
<dbReference type="EMBL" id="CP042437">
    <property type="protein sequence ID" value="QEC79359.1"/>
    <property type="molecule type" value="Genomic_DNA"/>
</dbReference>
<keyword evidence="1" id="KW-0676">Redox-active center</keyword>
<keyword evidence="5" id="KW-1185">Reference proteome</keyword>
<accession>A0A5B8W6W7</accession>
<organism evidence="4 5">
    <name type="scientific">Mucilaginibacter ginsenosidivorax</name>
    <dbReference type="NCBI Taxonomy" id="862126"/>
    <lineage>
        <taxon>Bacteria</taxon>
        <taxon>Pseudomonadati</taxon>
        <taxon>Bacteroidota</taxon>
        <taxon>Sphingobacteriia</taxon>
        <taxon>Sphingobacteriales</taxon>
        <taxon>Sphingobacteriaceae</taxon>
        <taxon>Mucilaginibacter</taxon>
    </lineage>
</organism>
<feature type="chain" id="PRO_5022913817" evidence="2">
    <location>
        <begin position="22"/>
        <end position="650"/>
    </location>
</feature>